<keyword evidence="1" id="KW-0472">Membrane</keyword>
<evidence type="ECO:0000256" key="1">
    <source>
        <dbReference type="SAM" id="Phobius"/>
    </source>
</evidence>
<dbReference type="AlphaFoldDB" id="A0A0A9CGS3"/>
<proteinExistence type="predicted"/>
<organism evidence="2">
    <name type="scientific">Arundo donax</name>
    <name type="common">Giant reed</name>
    <name type="synonym">Donax arundinaceus</name>
    <dbReference type="NCBI Taxonomy" id="35708"/>
    <lineage>
        <taxon>Eukaryota</taxon>
        <taxon>Viridiplantae</taxon>
        <taxon>Streptophyta</taxon>
        <taxon>Embryophyta</taxon>
        <taxon>Tracheophyta</taxon>
        <taxon>Spermatophyta</taxon>
        <taxon>Magnoliopsida</taxon>
        <taxon>Liliopsida</taxon>
        <taxon>Poales</taxon>
        <taxon>Poaceae</taxon>
        <taxon>PACMAD clade</taxon>
        <taxon>Arundinoideae</taxon>
        <taxon>Arundineae</taxon>
        <taxon>Arundo</taxon>
    </lineage>
</organism>
<name>A0A0A9CGS3_ARUDO</name>
<evidence type="ECO:0000313" key="2">
    <source>
        <dbReference type="EMBL" id="JAD70702.1"/>
    </source>
</evidence>
<protein>
    <submittedName>
        <fullName evidence="2">Uncharacterized protein</fullName>
    </submittedName>
</protein>
<reference evidence="2" key="1">
    <citation type="submission" date="2014-09" db="EMBL/GenBank/DDBJ databases">
        <authorList>
            <person name="Magalhaes I.L.F."/>
            <person name="Oliveira U."/>
            <person name="Santos F.R."/>
            <person name="Vidigal T.H.D.A."/>
            <person name="Brescovit A.D."/>
            <person name="Santos A.J."/>
        </authorList>
    </citation>
    <scope>NUCLEOTIDE SEQUENCE</scope>
    <source>
        <tissue evidence="2">Shoot tissue taken approximately 20 cm above the soil surface</tissue>
    </source>
</reference>
<feature type="transmembrane region" description="Helical" evidence="1">
    <location>
        <begin position="14"/>
        <end position="35"/>
    </location>
</feature>
<sequence length="40" mass="4655">MQIPPLTRWLEQPFHVTLISLTIALVCFFLGGFYFDRGLL</sequence>
<keyword evidence="1" id="KW-1133">Transmembrane helix</keyword>
<dbReference type="EMBL" id="GBRH01227193">
    <property type="protein sequence ID" value="JAD70702.1"/>
    <property type="molecule type" value="Transcribed_RNA"/>
</dbReference>
<accession>A0A0A9CGS3</accession>
<reference evidence="2" key="2">
    <citation type="journal article" date="2015" name="Data Brief">
        <title>Shoot transcriptome of the giant reed, Arundo donax.</title>
        <authorList>
            <person name="Barrero R.A."/>
            <person name="Guerrero F.D."/>
            <person name="Moolhuijzen P."/>
            <person name="Goolsby J.A."/>
            <person name="Tidwell J."/>
            <person name="Bellgard S.E."/>
            <person name="Bellgard M.I."/>
        </authorList>
    </citation>
    <scope>NUCLEOTIDE SEQUENCE</scope>
    <source>
        <tissue evidence="2">Shoot tissue taken approximately 20 cm above the soil surface</tissue>
    </source>
</reference>
<keyword evidence="1" id="KW-0812">Transmembrane</keyword>